<reference evidence="4 5" key="1">
    <citation type="submission" date="2021-07" db="EMBL/GenBank/DDBJ databases">
        <authorList>
            <person name="Kim M.K."/>
        </authorList>
    </citation>
    <scope>NUCLEOTIDE SEQUENCE [LARGE SCALE GENOMIC DNA]</scope>
    <source>
        <strain evidence="4 5">HLY7-15</strain>
    </source>
</reference>
<dbReference type="SUPFAM" id="SSF56925">
    <property type="entry name" value="OMPA-like"/>
    <property type="match status" value="1"/>
</dbReference>
<evidence type="ECO:0000313" key="4">
    <source>
        <dbReference type="EMBL" id="MBW3363463.1"/>
    </source>
</evidence>
<dbReference type="InterPro" id="IPR027385">
    <property type="entry name" value="Beta-barrel_OMP"/>
</dbReference>
<name>A0ABS6X635_9BACT</name>
<feature type="domain" description="Outer membrane protein beta-barrel" evidence="3">
    <location>
        <begin position="5"/>
        <end position="224"/>
    </location>
</feature>
<organism evidence="4 5">
    <name type="scientific">Pontibacter populi</name>
    <dbReference type="NCBI Taxonomy" id="890055"/>
    <lineage>
        <taxon>Bacteria</taxon>
        <taxon>Pseudomonadati</taxon>
        <taxon>Bacteroidota</taxon>
        <taxon>Cytophagia</taxon>
        <taxon>Cytophagales</taxon>
        <taxon>Hymenobacteraceae</taxon>
        <taxon>Pontibacter</taxon>
    </lineage>
</organism>
<keyword evidence="5" id="KW-1185">Reference proteome</keyword>
<protein>
    <submittedName>
        <fullName evidence="4">Outer membrane beta-barrel protein</fullName>
    </submittedName>
</protein>
<evidence type="ECO:0000256" key="1">
    <source>
        <dbReference type="ARBA" id="ARBA00022729"/>
    </source>
</evidence>
<sequence>MKKLFTIAILGLLSTGAFAQTSQGTKVVSGDLSLSISTYDQKVYNPVIDRTSFYRTNGTAFRFAPGIGYFIKDNLRVGAYIGYGLNNYKYITRDQSTSSSKAKEREHIYQIGASIVKYYMLTDKFAFTTTGGIGFENRESKANNNPESSFKKNSETLALHAGLTPGLVFFPSEKVSAGMGFGFLGYRSEKNTNYYETSTHENSTSSIGLDLRSSTWVVNFSYHFNR</sequence>
<evidence type="ECO:0000313" key="5">
    <source>
        <dbReference type="Proteomes" id="UP000774935"/>
    </source>
</evidence>
<evidence type="ECO:0000259" key="3">
    <source>
        <dbReference type="Pfam" id="PF13505"/>
    </source>
</evidence>
<dbReference type="InterPro" id="IPR011250">
    <property type="entry name" value="OMP/PagP_B-barrel"/>
</dbReference>
<dbReference type="Proteomes" id="UP000774935">
    <property type="component" value="Unassembled WGS sequence"/>
</dbReference>
<dbReference type="EMBL" id="JAHWXQ010000001">
    <property type="protein sequence ID" value="MBW3363463.1"/>
    <property type="molecule type" value="Genomic_DNA"/>
</dbReference>
<evidence type="ECO:0000256" key="2">
    <source>
        <dbReference type="SAM" id="SignalP"/>
    </source>
</evidence>
<comment type="caution">
    <text evidence="4">The sequence shown here is derived from an EMBL/GenBank/DDBJ whole genome shotgun (WGS) entry which is preliminary data.</text>
</comment>
<dbReference type="Pfam" id="PF13505">
    <property type="entry name" value="OMP_b-brl"/>
    <property type="match status" value="1"/>
</dbReference>
<feature type="chain" id="PRO_5045324783" evidence="2">
    <location>
        <begin position="20"/>
        <end position="226"/>
    </location>
</feature>
<gene>
    <name evidence="4" type="ORF">KYK27_00280</name>
</gene>
<proteinExistence type="predicted"/>
<dbReference type="RefSeq" id="WP_199108085.1">
    <property type="nucleotide sequence ID" value="NZ_JAHWXQ010000001.1"/>
</dbReference>
<accession>A0ABS6X635</accession>
<feature type="signal peptide" evidence="2">
    <location>
        <begin position="1"/>
        <end position="19"/>
    </location>
</feature>
<keyword evidence="1 2" id="KW-0732">Signal</keyword>